<evidence type="ECO:0000313" key="3">
    <source>
        <dbReference type="EMBL" id="GBG36944.1"/>
    </source>
</evidence>
<dbReference type="Gene3D" id="3.75.10.10">
    <property type="entry name" value="L-arginine/glycine Amidinotransferase, Chain A"/>
    <property type="match status" value="1"/>
</dbReference>
<feature type="compositionally biased region" description="Basic and acidic residues" evidence="2">
    <location>
        <begin position="7"/>
        <end position="20"/>
    </location>
</feature>
<dbReference type="Proteomes" id="UP001139505">
    <property type="component" value="Unassembled WGS sequence"/>
</dbReference>
<reference evidence="4" key="3">
    <citation type="journal article" date="2022" name="Microbiol. Resour. Announc.">
        <title>Draft Genome Sequences of Eight Mycobacterium montefiorense Strains Isolated from Salamanders in Captivity.</title>
        <authorList>
            <person name="Komine T."/>
            <person name="Ihara H."/>
            <person name="Fukano H."/>
            <person name="Hoshino Y."/>
            <person name="Kurata O."/>
            <person name="Wada S."/>
        </authorList>
    </citation>
    <scope>NUCLEOTIDE SEQUENCE</scope>
    <source>
        <strain evidence="4">NJB18185</strain>
    </source>
</reference>
<reference evidence="4" key="4">
    <citation type="submission" date="2022-04" db="EMBL/GenBank/DDBJ databases">
        <authorList>
            <person name="Komine T."/>
            <person name="Fukano H."/>
            <person name="Wada S."/>
        </authorList>
    </citation>
    <scope>NUCLEOTIDE SEQUENCE</scope>
    <source>
        <strain evidence="4">NJB18185</strain>
    </source>
</reference>
<gene>
    <name evidence="3" type="ORF">MmonteBS_13160</name>
    <name evidence="4" type="ORF">NJB18185_26850</name>
</gene>
<sequence length="362" mass="39595">MMDEDQPCERRAPQSQRREPAGYQMPTEGARQERVWMAFPVGCLALGSTEKSRHEARLTWAAVAHAVAEFEPVIMLVNPTQMRAARRYLSRDIDIIQAPVTNPWMRDIGPTFVRTSDRAVAAVDWAVNCWGDRDWAHWHSERRTGRFVAEIAGTPTVSSSLVNEGGGIHVDGEGTVLVTETVQLDPRRNPGFTRAHIEAELAATIGATHAVWLPRGLTLDSELGGTGGHVDFVAAVTSPGRLLLHTQRNEAHPDHRVCREIREALEASHDAAGRRWEITDMPAPATTNDAEGIVAYSYMNHLLVNGGVIACSFDDVNDANAAAILAEQYPGRKVVTVDSRPLFERGGGIHSITLQQPSADPG</sequence>
<evidence type="ECO:0000313" key="5">
    <source>
        <dbReference type="Proteomes" id="UP000245060"/>
    </source>
</evidence>
<dbReference type="PANTHER" id="PTHR31377">
    <property type="entry name" value="AGMATINE DEIMINASE-RELATED"/>
    <property type="match status" value="1"/>
</dbReference>
<dbReference type="Proteomes" id="UP000245060">
    <property type="component" value="Unassembled WGS sequence"/>
</dbReference>
<reference evidence="5" key="2">
    <citation type="submission" date="2018-04" db="EMBL/GenBank/DDBJ databases">
        <title>Draft genome sequence of Mycobacterium montefiorense isolated from Japanese black salamander.</title>
        <authorList>
            <person name="Fukano H."/>
            <person name="Yoshida M."/>
            <person name="Shimizu A."/>
            <person name="Iwao H."/>
            <person name="Kurata O."/>
            <person name="Katayama Y."/>
            <person name="Omatsu T."/>
            <person name="Mizutani T."/>
            <person name="Wada S."/>
            <person name="Hoshino Y."/>
        </authorList>
    </citation>
    <scope>NUCLEOTIDE SEQUENCE [LARGE SCALE GENOMIC DNA]</scope>
    <source>
        <strain evidence="5">BS</strain>
    </source>
</reference>
<dbReference type="GO" id="GO:0009446">
    <property type="term" value="P:putrescine biosynthetic process"/>
    <property type="evidence" value="ECO:0007669"/>
    <property type="project" value="InterPro"/>
</dbReference>
<keyword evidence="1" id="KW-0378">Hydrolase</keyword>
<evidence type="ECO:0000256" key="2">
    <source>
        <dbReference type="SAM" id="MobiDB-lite"/>
    </source>
</evidence>
<dbReference type="AlphaFoldDB" id="A0AA37PPH2"/>
<feature type="region of interest" description="Disordered" evidence="2">
    <location>
        <begin position="1"/>
        <end position="28"/>
    </location>
</feature>
<dbReference type="GO" id="GO:0004668">
    <property type="term" value="F:protein-arginine deiminase activity"/>
    <property type="evidence" value="ECO:0007669"/>
    <property type="project" value="InterPro"/>
</dbReference>
<evidence type="ECO:0000313" key="4">
    <source>
        <dbReference type="EMBL" id="GKU72913.1"/>
    </source>
</evidence>
<dbReference type="EMBL" id="BQYH01000017">
    <property type="protein sequence ID" value="GKU72913.1"/>
    <property type="molecule type" value="Genomic_DNA"/>
</dbReference>
<keyword evidence="5" id="KW-1185">Reference proteome</keyword>
<comment type="caution">
    <text evidence="4">The sequence shown here is derived from an EMBL/GenBank/DDBJ whole genome shotgun (WGS) entry which is preliminary data.</text>
</comment>
<protein>
    <submittedName>
        <fullName evidence="4">Agmatine deiminase</fullName>
    </submittedName>
</protein>
<dbReference type="SUPFAM" id="SSF55909">
    <property type="entry name" value="Pentein"/>
    <property type="match status" value="1"/>
</dbReference>
<dbReference type="GO" id="GO:0047632">
    <property type="term" value="F:agmatine deiminase activity"/>
    <property type="evidence" value="ECO:0007669"/>
    <property type="project" value="TreeGrafter"/>
</dbReference>
<reference evidence="3" key="1">
    <citation type="journal article" date="2018" name="Genome Announc.">
        <title>Draft Genome Sequence of Mycobacterium montefiorense Isolated from Japanese Black Salamander (Hynobius nigrescens).</title>
        <authorList>
            <person name="Fukano H."/>
            <person name="Yoshida M."/>
            <person name="Shimizu A."/>
            <person name="Iwao H."/>
            <person name="Katayama Y."/>
            <person name="Omatsu T."/>
            <person name="Mizutani T."/>
            <person name="Kurata O."/>
            <person name="Wada S."/>
            <person name="Hoshino Y."/>
        </authorList>
    </citation>
    <scope>NUCLEOTIDE SEQUENCE</scope>
    <source>
        <strain evidence="3">BS</strain>
    </source>
</reference>
<dbReference type="EMBL" id="BFCH01000008">
    <property type="protein sequence ID" value="GBG36944.1"/>
    <property type="molecule type" value="Genomic_DNA"/>
</dbReference>
<dbReference type="Pfam" id="PF04371">
    <property type="entry name" value="PAD_porph"/>
    <property type="match status" value="1"/>
</dbReference>
<name>A0AA37PPH2_9MYCO</name>
<evidence type="ECO:0000256" key="1">
    <source>
        <dbReference type="ARBA" id="ARBA00022801"/>
    </source>
</evidence>
<dbReference type="PANTHER" id="PTHR31377:SF0">
    <property type="entry name" value="AGMATINE DEIMINASE-RELATED"/>
    <property type="match status" value="1"/>
</dbReference>
<proteinExistence type="predicted"/>
<accession>A0AA37PPH2</accession>
<organism evidence="4 6">
    <name type="scientific">Mycobacterium montefiorense</name>
    <dbReference type="NCBI Taxonomy" id="154654"/>
    <lineage>
        <taxon>Bacteria</taxon>
        <taxon>Bacillati</taxon>
        <taxon>Actinomycetota</taxon>
        <taxon>Actinomycetes</taxon>
        <taxon>Mycobacteriales</taxon>
        <taxon>Mycobacteriaceae</taxon>
        <taxon>Mycobacterium</taxon>
        <taxon>Mycobacterium simiae complex</taxon>
    </lineage>
</organism>
<dbReference type="InterPro" id="IPR007466">
    <property type="entry name" value="Peptidyl-Arg-deiminase_porph"/>
</dbReference>
<evidence type="ECO:0000313" key="6">
    <source>
        <dbReference type="Proteomes" id="UP001139505"/>
    </source>
</evidence>